<sequence length="397" mass="43999">MSALPRLPLDRECPMHPPKTYARLQANEPVARAEVYNGDKVWLITKYEYVKALLGDERFSAVPSMPGYPQLSAGVGAAALEERTFLRMDNPDHDHYRKMLTREFTVKAVQRLSPRVQQMIDGLIDDMLTKGPPLDLVPALGLALPSMVITLLLGAPEEDHAFVQDRASARINFNATPEQTRAATRDLLGYLEKLVTEKENEPGDDILSRLIVTYGRTGALSHEEIVHMGRLLISAGHETTSSMISLGTLALLENPGQQAALVGDPSLADRAVEELLRYLTIIPFSTRRVATAEVEIGGHTIRPGEGVFMLTPAANRDPEHFPEPDRLDITRDARHHLAFGYGVHQCLGQQLARMELQAVFATLFTRIPTLRLAVPMAEVSFRDDSVTYGVRALPVTW</sequence>
<evidence type="ECO:0000256" key="2">
    <source>
        <dbReference type="ARBA" id="ARBA00022617"/>
    </source>
</evidence>
<keyword evidence="2 7" id="KW-0349">Heme</keyword>
<dbReference type="GO" id="GO:0016705">
    <property type="term" value="F:oxidoreductase activity, acting on paired donors, with incorporation or reduction of molecular oxygen"/>
    <property type="evidence" value="ECO:0007669"/>
    <property type="project" value="InterPro"/>
</dbReference>
<evidence type="ECO:0000313" key="8">
    <source>
        <dbReference type="EMBL" id="GES09587.1"/>
    </source>
</evidence>
<evidence type="ECO:0000256" key="4">
    <source>
        <dbReference type="ARBA" id="ARBA00023002"/>
    </source>
</evidence>
<comment type="caution">
    <text evidence="8">The sequence shown here is derived from an EMBL/GenBank/DDBJ whole genome shotgun (WGS) entry which is preliminary data.</text>
</comment>
<dbReference type="Pfam" id="PF00067">
    <property type="entry name" value="p450"/>
    <property type="match status" value="2"/>
</dbReference>
<dbReference type="FunFam" id="1.10.630.10:FF:000018">
    <property type="entry name" value="Cytochrome P450 monooxygenase"/>
    <property type="match status" value="1"/>
</dbReference>
<reference evidence="8 9" key="1">
    <citation type="submission" date="2019-10" db="EMBL/GenBank/DDBJ databases">
        <title>Whole genome shotgun sequence of Acrocarpospora macrocephala NBRC 16266.</title>
        <authorList>
            <person name="Ichikawa N."/>
            <person name="Kimura A."/>
            <person name="Kitahashi Y."/>
            <person name="Komaki H."/>
            <person name="Oguchi A."/>
        </authorList>
    </citation>
    <scope>NUCLEOTIDE SEQUENCE [LARGE SCALE GENOMIC DNA]</scope>
    <source>
        <strain evidence="8 9">NBRC 16266</strain>
    </source>
</reference>
<dbReference type="PROSITE" id="PS00086">
    <property type="entry name" value="CYTOCHROME_P450"/>
    <property type="match status" value="1"/>
</dbReference>
<dbReference type="GO" id="GO:0020037">
    <property type="term" value="F:heme binding"/>
    <property type="evidence" value="ECO:0007669"/>
    <property type="project" value="InterPro"/>
</dbReference>
<dbReference type="GO" id="GO:0005506">
    <property type="term" value="F:iron ion binding"/>
    <property type="evidence" value="ECO:0007669"/>
    <property type="project" value="InterPro"/>
</dbReference>
<evidence type="ECO:0000256" key="7">
    <source>
        <dbReference type="RuleBase" id="RU000461"/>
    </source>
</evidence>
<dbReference type="PRINTS" id="PR00359">
    <property type="entry name" value="BP450"/>
</dbReference>
<protein>
    <submittedName>
        <fullName evidence="8">Cytochrome P450</fullName>
    </submittedName>
</protein>
<evidence type="ECO:0000256" key="6">
    <source>
        <dbReference type="ARBA" id="ARBA00023033"/>
    </source>
</evidence>
<keyword evidence="3 7" id="KW-0479">Metal-binding</keyword>
<dbReference type="InterPro" id="IPR001128">
    <property type="entry name" value="Cyt_P450"/>
</dbReference>
<dbReference type="Gene3D" id="1.10.630.10">
    <property type="entry name" value="Cytochrome P450"/>
    <property type="match status" value="1"/>
</dbReference>
<dbReference type="EMBL" id="BLAE01000016">
    <property type="protein sequence ID" value="GES09587.1"/>
    <property type="molecule type" value="Genomic_DNA"/>
</dbReference>
<dbReference type="PANTHER" id="PTHR46696:SF6">
    <property type="entry name" value="P450, PUTATIVE (EUROFUNG)-RELATED"/>
    <property type="match status" value="1"/>
</dbReference>
<dbReference type="PANTHER" id="PTHR46696">
    <property type="entry name" value="P450, PUTATIVE (EUROFUNG)-RELATED"/>
    <property type="match status" value="1"/>
</dbReference>
<gene>
    <name evidence="8" type="ORF">Amac_031830</name>
</gene>
<comment type="similarity">
    <text evidence="1 7">Belongs to the cytochrome P450 family.</text>
</comment>
<dbReference type="OrthoDB" id="4133219at2"/>
<keyword evidence="6 7" id="KW-0503">Monooxygenase</keyword>
<dbReference type="CDD" id="cd11030">
    <property type="entry name" value="CYP105-like"/>
    <property type="match status" value="1"/>
</dbReference>
<accession>A0A5M3WK75</accession>
<keyword evidence="9" id="KW-1185">Reference proteome</keyword>
<dbReference type="SUPFAM" id="SSF48264">
    <property type="entry name" value="Cytochrome P450"/>
    <property type="match status" value="1"/>
</dbReference>
<dbReference type="InterPro" id="IPR017972">
    <property type="entry name" value="Cyt_P450_CS"/>
</dbReference>
<dbReference type="GO" id="GO:0004497">
    <property type="term" value="F:monooxygenase activity"/>
    <property type="evidence" value="ECO:0007669"/>
    <property type="project" value="UniProtKB-KW"/>
</dbReference>
<evidence type="ECO:0000256" key="3">
    <source>
        <dbReference type="ARBA" id="ARBA00022723"/>
    </source>
</evidence>
<dbReference type="PRINTS" id="PR00385">
    <property type="entry name" value="P450"/>
</dbReference>
<dbReference type="Proteomes" id="UP000331127">
    <property type="component" value="Unassembled WGS sequence"/>
</dbReference>
<dbReference type="InterPro" id="IPR002397">
    <property type="entry name" value="Cyt_P450_B"/>
</dbReference>
<dbReference type="InterPro" id="IPR036396">
    <property type="entry name" value="Cyt_P450_sf"/>
</dbReference>
<organism evidence="8 9">
    <name type="scientific">Acrocarpospora macrocephala</name>
    <dbReference type="NCBI Taxonomy" id="150177"/>
    <lineage>
        <taxon>Bacteria</taxon>
        <taxon>Bacillati</taxon>
        <taxon>Actinomycetota</taxon>
        <taxon>Actinomycetes</taxon>
        <taxon>Streptosporangiales</taxon>
        <taxon>Streptosporangiaceae</taxon>
        <taxon>Acrocarpospora</taxon>
    </lineage>
</organism>
<keyword evidence="4 7" id="KW-0560">Oxidoreductase</keyword>
<proteinExistence type="inferred from homology"/>
<evidence type="ECO:0000256" key="5">
    <source>
        <dbReference type="ARBA" id="ARBA00023004"/>
    </source>
</evidence>
<dbReference type="RefSeq" id="WP_155355113.1">
    <property type="nucleotide sequence ID" value="NZ_BAAAHL010000040.1"/>
</dbReference>
<name>A0A5M3WK75_9ACTN</name>
<dbReference type="AlphaFoldDB" id="A0A5M3WK75"/>
<evidence type="ECO:0000313" key="9">
    <source>
        <dbReference type="Proteomes" id="UP000331127"/>
    </source>
</evidence>
<evidence type="ECO:0000256" key="1">
    <source>
        <dbReference type="ARBA" id="ARBA00010617"/>
    </source>
</evidence>
<keyword evidence="5 7" id="KW-0408">Iron</keyword>